<accession>A0A1X7TIN5</accession>
<organism evidence="1">
    <name type="scientific">Amphimedon queenslandica</name>
    <name type="common">Sponge</name>
    <dbReference type="NCBI Taxonomy" id="400682"/>
    <lineage>
        <taxon>Eukaryota</taxon>
        <taxon>Metazoa</taxon>
        <taxon>Porifera</taxon>
        <taxon>Demospongiae</taxon>
        <taxon>Heteroscleromorpha</taxon>
        <taxon>Haplosclerida</taxon>
        <taxon>Niphatidae</taxon>
        <taxon>Amphimedon</taxon>
    </lineage>
</organism>
<reference evidence="1" key="1">
    <citation type="submission" date="2017-05" db="UniProtKB">
        <authorList>
            <consortium name="EnsemblMetazoa"/>
        </authorList>
    </citation>
    <scope>IDENTIFICATION</scope>
</reference>
<dbReference type="InParanoid" id="A0A1X7TIN5"/>
<protein>
    <submittedName>
        <fullName evidence="1">Uncharacterized protein</fullName>
    </submittedName>
</protein>
<dbReference type="AlphaFoldDB" id="A0A1X7TIN5"/>
<dbReference type="EnsemblMetazoa" id="Aqu2.1.14627_001">
    <property type="protein sequence ID" value="Aqu2.1.14627_001"/>
    <property type="gene ID" value="Aqu2.1.14627"/>
</dbReference>
<evidence type="ECO:0000313" key="1">
    <source>
        <dbReference type="EnsemblMetazoa" id="Aqu2.1.14627_001"/>
    </source>
</evidence>
<name>A0A1X7TIN5_AMPQE</name>
<sequence length="58" mass="6529">MDSFSSERRRLLPSSSLVNNAKLMVNVLFLLAPFCGWLSDTKIGRGNAIYLGLWLGWI</sequence>
<proteinExistence type="predicted"/>